<comment type="subcellular location">
    <subcellularLocation>
        <location evidence="1">Membrane</location>
    </subcellularLocation>
</comment>
<accession>A0A9D7FDP2</accession>
<organism evidence="6 7">
    <name type="scientific">Candidatus Propionivibrio dominans</name>
    <dbReference type="NCBI Taxonomy" id="2954373"/>
    <lineage>
        <taxon>Bacteria</taxon>
        <taxon>Pseudomonadati</taxon>
        <taxon>Pseudomonadota</taxon>
        <taxon>Betaproteobacteria</taxon>
        <taxon>Rhodocyclales</taxon>
        <taxon>Rhodocyclaceae</taxon>
        <taxon>Propionivibrio</taxon>
    </lineage>
</organism>
<dbReference type="PANTHER" id="PTHR30566:SF25">
    <property type="entry name" value="INNER MEMBRANE PROTEIN"/>
    <property type="match status" value="1"/>
</dbReference>
<comment type="caution">
    <text evidence="6">The sequence shown here is derived from an EMBL/GenBank/DDBJ whole genome shotgun (WGS) entry which is preliminary data.</text>
</comment>
<evidence type="ECO:0000313" key="7">
    <source>
        <dbReference type="Proteomes" id="UP000886602"/>
    </source>
</evidence>
<dbReference type="InterPro" id="IPR010920">
    <property type="entry name" value="LSM_dom_sf"/>
</dbReference>
<protein>
    <submittedName>
        <fullName evidence="6">Mechanosensitive ion channel</fullName>
    </submittedName>
</protein>
<dbReference type="Proteomes" id="UP000886602">
    <property type="component" value="Unassembled WGS sequence"/>
</dbReference>
<keyword evidence="3" id="KW-1133">Transmembrane helix</keyword>
<evidence type="ECO:0000259" key="5">
    <source>
        <dbReference type="Pfam" id="PF00924"/>
    </source>
</evidence>
<dbReference type="InterPro" id="IPR006685">
    <property type="entry name" value="MscS_channel_2nd"/>
</dbReference>
<keyword evidence="2" id="KW-0812">Transmembrane</keyword>
<dbReference type="EMBL" id="JADJNC010000021">
    <property type="protein sequence ID" value="MBK7423973.1"/>
    <property type="molecule type" value="Genomic_DNA"/>
</dbReference>
<evidence type="ECO:0000256" key="3">
    <source>
        <dbReference type="ARBA" id="ARBA00022989"/>
    </source>
</evidence>
<dbReference type="PANTHER" id="PTHR30566">
    <property type="entry name" value="YNAI-RELATED MECHANOSENSITIVE ION CHANNEL"/>
    <property type="match status" value="1"/>
</dbReference>
<dbReference type="GO" id="GO:0008381">
    <property type="term" value="F:mechanosensitive monoatomic ion channel activity"/>
    <property type="evidence" value="ECO:0007669"/>
    <property type="project" value="UniProtKB-ARBA"/>
</dbReference>
<dbReference type="SUPFAM" id="SSF50182">
    <property type="entry name" value="Sm-like ribonucleoproteins"/>
    <property type="match status" value="1"/>
</dbReference>
<feature type="domain" description="Mechanosensitive ion channel MscS" evidence="5">
    <location>
        <begin position="7"/>
        <end position="44"/>
    </location>
</feature>
<dbReference type="InterPro" id="IPR023408">
    <property type="entry name" value="MscS_beta-dom_sf"/>
</dbReference>
<evidence type="ECO:0000313" key="6">
    <source>
        <dbReference type="EMBL" id="MBK7423973.1"/>
    </source>
</evidence>
<dbReference type="GO" id="GO:0016020">
    <property type="term" value="C:membrane"/>
    <property type="evidence" value="ECO:0007669"/>
    <property type="project" value="UniProtKB-SubCell"/>
</dbReference>
<dbReference type="Pfam" id="PF00924">
    <property type="entry name" value="MS_channel_2nd"/>
    <property type="match status" value="1"/>
</dbReference>
<proteinExistence type="predicted"/>
<sequence>MVEGEWGRVEEITLTYIVIHIWDDRRLVVPLSYFIEKPFQNWTRASAQLLGSVMVWVDYTTPLDELRTALKTIIESNPLWDKRFWHLQVTDTTEIAMQIRVLATSTDSSTGWDLRCDIREKLIAYIQKHHPLSLPTFRTQIGGERPELSSNT</sequence>
<dbReference type="AlphaFoldDB" id="A0A9D7FDP2"/>
<evidence type="ECO:0000256" key="1">
    <source>
        <dbReference type="ARBA" id="ARBA00004370"/>
    </source>
</evidence>
<evidence type="ECO:0000256" key="2">
    <source>
        <dbReference type="ARBA" id="ARBA00022692"/>
    </source>
</evidence>
<evidence type="ECO:0000256" key="4">
    <source>
        <dbReference type="ARBA" id="ARBA00023136"/>
    </source>
</evidence>
<keyword evidence="4" id="KW-0472">Membrane</keyword>
<dbReference type="Gene3D" id="2.30.30.60">
    <property type="match status" value="1"/>
</dbReference>
<reference evidence="6" key="1">
    <citation type="submission" date="2020-10" db="EMBL/GenBank/DDBJ databases">
        <title>Connecting structure to function with the recovery of over 1000 high-quality activated sludge metagenome-assembled genomes encoding full-length rRNA genes using long-read sequencing.</title>
        <authorList>
            <person name="Singleton C.M."/>
            <person name="Petriglieri F."/>
            <person name="Kristensen J.M."/>
            <person name="Kirkegaard R.H."/>
            <person name="Michaelsen T.Y."/>
            <person name="Andersen M.H."/>
            <person name="Karst S.M."/>
            <person name="Dueholm M.S."/>
            <person name="Nielsen P.H."/>
            <person name="Albertsen M."/>
        </authorList>
    </citation>
    <scope>NUCLEOTIDE SEQUENCE</scope>
    <source>
        <strain evidence="6">EsbW_18-Q3-R4-48_MAXAC.044</strain>
    </source>
</reference>
<name>A0A9D7FDP2_9RHOO</name>
<gene>
    <name evidence="6" type="ORF">IPJ48_13200</name>
</gene>